<dbReference type="AlphaFoldDB" id="A0A4R3PSD4"/>
<keyword evidence="4" id="KW-1185">Reference proteome</keyword>
<dbReference type="Proteomes" id="UP000294576">
    <property type="component" value="Unassembled WGS sequence"/>
</dbReference>
<dbReference type="NCBIfam" id="NF010409">
    <property type="entry name" value="PRK13835.1"/>
    <property type="match status" value="1"/>
</dbReference>
<dbReference type="EMBL" id="CP104145">
    <property type="protein sequence ID" value="UWU19267.1"/>
    <property type="molecule type" value="Genomic_DNA"/>
</dbReference>
<dbReference type="PROSITE" id="PS51257">
    <property type="entry name" value="PROKAR_LIPOPROTEIN"/>
    <property type="match status" value="1"/>
</dbReference>
<dbReference type="Proteomes" id="UP001060123">
    <property type="component" value="Plasmid pWSM1592_2"/>
</dbReference>
<reference evidence="1 3" key="1">
    <citation type="submission" date="2019-03" db="EMBL/GenBank/DDBJ databases">
        <title>Genomic Encyclopedia of Type Strains, Phase IV (KMG-V): Genome sequencing to study the core and pangenomes of soil and plant-associated prokaryotes.</title>
        <authorList>
            <person name="Whitman W."/>
        </authorList>
    </citation>
    <scope>NUCLEOTIDE SEQUENCE [LARGE SCALE GENOMIC DNA]</scope>
    <source>
        <strain evidence="1 3">Hc14</strain>
    </source>
</reference>
<gene>
    <name evidence="2" type="primary">trbH</name>
    <name evidence="1" type="ORF">EV132_12644</name>
    <name evidence="2" type="ORF">N2599_36375</name>
</gene>
<accession>A0A4R3PSD4</accession>
<proteinExistence type="predicted"/>
<sequence>MRKLLPFVIAAALLTGCQTSDDAMTTSSTPVAVTGPAASAIAGDMASRLAEQIGPAGTATTIKMDKDISEFATALEAALKGWGYTVITDGKVAKDIKPVELAYAIDGFDGQVLARLSTPSIALSRAYTTTAAGAVPASPLSVMQRN</sequence>
<evidence type="ECO:0000313" key="3">
    <source>
        <dbReference type="Proteomes" id="UP000294576"/>
    </source>
</evidence>
<geneLocation type="plasmid" evidence="2 4">
    <name>pWSM1592_2</name>
</geneLocation>
<evidence type="ECO:0000313" key="2">
    <source>
        <dbReference type="EMBL" id="UWU19267.1"/>
    </source>
</evidence>
<keyword evidence="2" id="KW-0614">Plasmid</keyword>
<protein>
    <submittedName>
        <fullName evidence="2">Conjugal transfer protein TrbH</fullName>
    </submittedName>
    <submittedName>
        <fullName evidence="1">Conjugative transfer protein TrbH</fullName>
    </submittedName>
</protein>
<evidence type="ECO:0000313" key="4">
    <source>
        <dbReference type="Proteomes" id="UP001060123"/>
    </source>
</evidence>
<dbReference type="EMBL" id="SMBH01000026">
    <property type="protein sequence ID" value="TCU08658.1"/>
    <property type="molecule type" value="Genomic_DNA"/>
</dbReference>
<name>A0A4R3PSD4_RHISU</name>
<dbReference type="RefSeq" id="WP_027513371.1">
    <property type="nucleotide sequence ID" value="NZ_CP104145.1"/>
</dbReference>
<organism evidence="1 3">
    <name type="scientific">Rhizobium sullae</name>
    <name type="common">Rhizobium hedysari</name>
    <dbReference type="NCBI Taxonomy" id="50338"/>
    <lineage>
        <taxon>Bacteria</taxon>
        <taxon>Pseudomonadati</taxon>
        <taxon>Pseudomonadota</taxon>
        <taxon>Alphaproteobacteria</taxon>
        <taxon>Hyphomicrobiales</taxon>
        <taxon>Rhizobiaceae</taxon>
        <taxon>Rhizobium/Agrobacterium group</taxon>
        <taxon>Rhizobium</taxon>
    </lineage>
</organism>
<reference evidence="2" key="2">
    <citation type="submission" date="2022-09" db="EMBL/GenBank/DDBJ databases">
        <title>Australian commercial rhizobial inoculants.</title>
        <authorList>
            <person name="Kohlmeier M.G."/>
            <person name="O'Hara G.W."/>
            <person name="Colombi E."/>
            <person name="Ramsay J.P."/>
            <person name="Terpolilli J."/>
        </authorList>
    </citation>
    <scope>NUCLEOTIDE SEQUENCE</scope>
    <source>
        <strain evidence="2">WSM1592</strain>
        <plasmid evidence="2">pWSM1592_2</plasmid>
    </source>
</reference>
<evidence type="ECO:0000313" key="1">
    <source>
        <dbReference type="EMBL" id="TCU08658.1"/>
    </source>
</evidence>
<dbReference type="OrthoDB" id="8254779at2"/>